<proteinExistence type="predicted"/>
<dbReference type="RefSeq" id="WP_285610431.1">
    <property type="nucleotide sequence ID" value="NZ_BSSD01000003.1"/>
</dbReference>
<reference evidence="2" key="1">
    <citation type="submission" date="2023-02" db="EMBL/GenBank/DDBJ databases">
        <title>Actinokineospora globicatena NBRC 15670.</title>
        <authorList>
            <person name="Ichikawa N."/>
            <person name="Sato H."/>
            <person name="Tonouchi N."/>
        </authorList>
    </citation>
    <scope>NUCLEOTIDE SEQUENCE</scope>
    <source>
        <strain evidence="2">NBRC 15670</strain>
    </source>
</reference>
<name>A0A9W6QN54_9PSEU</name>
<accession>A0A9W6QN54</accession>
<sequence>MPDWTTIPFHKSTHSSTNGGNCVEIGFHPGVVAVRDSKSPTGALIVLPATAWTKALASLK</sequence>
<feature type="domain" description="DUF397" evidence="1">
    <location>
        <begin position="9"/>
        <end position="60"/>
    </location>
</feature>
<dbReference type="Proteomes" id="UP001165042">
    <property type="component" value="Unassembled WGS sequence"/>
</dbReference>
<dbReference type="Pfam" id="PF04149">
    <property type="entry name" value="DUF397"/>
    <property type="match status" value="1"/>
</dbReference>
<gene>
    <name evidence="2" type="ORF">Aglo03_24200</name>
</gene>
<dbReference type="AlphaFoldDB" id="A0A9W6QN54"/>
<dbReference type="InterPro" id="IPR007278">
    <property type="entry name" value="DUF397"/>
</dbReference>
<dbReference type="EMBL" id="BSSD01000003">
    <property type="protein sequence ID" value="GLW91604.1"/>
    <property type="molecule type" value="Genomic_DNA"/>
</dbReference>
<keyword evidence="3" id="KW-1185">Reference proteome</keyword>
<organism evidence="2 3">
    <name type="scientific">Actinokineospora globicatena</name>
    <dbReference type="NCBI Taxonomy" id="103729"/>
    <lineage>
        <taxon>Bacteria</taxon>
        <taxon>Bacillati</taxon>
        <taxon>Actinomycetota</taxon>
        <taxon>Actinomycetes</taxon>
        <taxon>Pseudonocardiales</taxon>
        <taxon>Pseudonocardiaceae</taxon>
        <taxon>Actinokineospora</taxon>
    </lineage>
</organism>
<comment type="caution">
    <text evidence="2">The sequence shown here is derived from an EMBL/GenBank/DDBJ whole genome shotgun (WGS) entry which is preliminary data.</text>
</comment>
<protein>
    <recommendedName>
        <fullName evidence="1">DUF397 domain-containing protein</fullName>
    </recommendedName>
</protein>
<evidence type="ECO:0000259" key="1">
    <source>
        <dbReference type="Pfam" id="PF04149"/>
    </source>
</evidence>
<evidence type="ECO:0000313" key="3">
    <source>
        <dbReference type="Proteomes" id="UP001165042"/>
    </source>
</evidence>
<evidence type="ECO:0000313" key="2">
    <source>
        <dbReference type="EMBL" id="GLW91604.1"/>
    </source>
</evidence>